<protein>
    <submittedName>
        <fullName evidence="1">Uncharacterized protein</fullName>
    </submittedName>
</protein>
<dbReference type="EMBL" id="QWJJ01000019">
    <property type="protein sequence ID" value="RII37270.1"/>
    <property type="molecule type" value="Genomic_DNA"/>
</dbReference>
<evidence type="ECO:0000313" key="2">
    <source>
        <dbReference type="Proteomes" id="UP000265848"/>
    </source>
</evidence>
<accession>A0A399IWD2</accession>
<dbReference type="Proteomes" id="UP000265848">
    <property type="component" value="Unassembled WGS sequence"/>
</dbReference>
<sequence>MGSMTDTKLLTVDPDTLEQVFRLNHYSCKRAIEAWVAVAQSLFDQVVGVMIIAGRPMRFCDDPHILCVCVG</sequence>
<organism evidence="1 2">
    <name type="scientific">Pseudooceanicola sediminis</name>
    <dbReference type="NCBI Taxonomy" id="2211117"/>
    <lineage>
        <taxon>Bacteria</taxon>
        <taxon>Pseudomonadati</taxon>
        <taxon>Pseudomonadota</taxon>
        <taxon>Alphaproteobacteria</taxon>
        <taxon>Rhodobacterales</taxon>
        <taxon>Paracoccaceae</taxon>
        <taxon>Pseudooceanicola</taxon>
    </lineage>
</organism>
<proteinExistence type="predicted"/>
<gene>
    <name evidence="1" type="ORF">DL237_18370</name>
</gene>
<evidence type="ECO:0000313" key="1">
    <source>
        <dbReference type="EMBL" id="RII37270.1"/>
    </source>
</evidence>
<keyword evidence="2" id="KW-1185">Reference proteome</keyword>
<dbReference type="AlphaFoldDB" id="A0A399IWD2"/>
<comment type="caution">
    <text evidence="1">The sequence shown here is derived from an EMBL/GenBank/DDBJ whole genome shotgun (WGS) entry which is preliminary data.</text>
</comment>
<name>A0A399IWD2_9RHOB</name>
<dbReference type="RefSeq" id="WP_119400549.1">
    <property type="nucleotide sequence ID" value="NZ_QWJJ01000019.1"/>
</dbReference>
<reference evidence="1 2" key="1">
    <citation type="submission" date="2018-08" db="EMBL/GenBank/DDBJ databases">
        <title>Pseudooceanicola sediminis CY03 in the family Rhodobacteracea.</title>
        <authorList>
            <person name="Zhang Y.-J."/>
        </authorList>
    </citation>
    <scope>NUCLEOTIDE SEQUENCE [LARGE SCALE GENOMIC DNA]</scope>
    <source>
        <strain evidence="1 2">CY03</strain>
    </source>
</reference>